<dbReference type="AlphaFoldDB" id="A0A6C0HFM2"/>
<dbReference type="EMBL" id="MN739949">
    <property type="protein sequence ID" value="QHT79392.1"/>
    <property type="molecule type" value="Genomic_DNA"/>
</dbReference>
<accession>A0A6C0HFM2</accession>
<feature type="transmembrane region" description="Helical" evidence="2">
    <location>
        <begin position="186"/>
        <end position="204"/>
    </location>
</feature>
<organism evidence="3">
    <name type="scientific">viral metagenome</name>
    <dbReference type="NCBI Taxonomy" id="1070528"/>
    <lineage>
        <taxon>unclassified sequences</taxon>
        <taxon>metagenomes</taxon>
        <taxon>organismal metagenomes</taxon>
    </lineage>
</organism>
<evidence type="ECO:0000256" key="1">
    <source>
        <dbReference type="SAM" id="MobiDB-lite"/>
    </source>
</evidence>
<name>A0A6C0HFM2_9ZZZZ</name>
<sequence>MSYLAFTASPYNETFTSTITPHQDIEKKRQARKNTTIKKRVVNPNVESMLNTINDGVNVDNEGDGLASFNPPPHPQSDVPSKFIENTELSGPQKNNNNNNNNNNTIPSGQTEPFGTNDGPVSVEGFNNLPNTYSNDFYKQYVPYYNQLNQGNGSGNKDQLLEKLNYMIHLLEEQKDEKTGHIMEELILYSFLGVFMIFIVDSFARAGKYVR</sequence>
<evidence type="ECO:0000313" key="3">
    <source>
        <dbReference type="EMBL" id="QHT79392.1"/>
    </source>
</evidence>
<feature type="region of interest" description="Disordered" evidence="1">
    <location>
        <begin position="55"/>
        <end position="123"/>
    </location>
</feature>
<protein>
    <submittedName>
        <fullName evidence="3">Uncharacterized protein</fullName>
    </submittedName>
</protein>
<proteinExistence type="predicted"/>
<evidence type="ECO:0000256" key="2">
    <source>
        <dbReference type="SAM" id="Phobius"/>
    </source>
</evidence>
<reference evidence="3" key="1">
    <citation type="journal article" date="2020" name="Nature">
        <title>Giant virus diversity and host interactions through global metagenomics.</title>
        <authorList>
            <person name="Schulz F."/>
            <person name="Roux S."/>
            <person name="Paez-Espino D."/>
            <person name="Jungbluth S."/>
            <person name="Walsh D.A."/>
            <person name="Denef V.J."/>
            <person name="McMahon K.D."/>
            <person name="Konstantinidis K.T."/>
            <person name="Eloe-Fadrosh E.A."/>
            <person name="Kyrpides N.C."/>
            <person name="Woyke T."/>
        </authorList>
    </citation>
    <scope>NUCLEOTIDE SEQUENCE</scope>
    <source>
        <strain evidence="3">GVMAG-M-3300023184-101</strain>
    </source>
</reference>
<keyword evidence="2" id="KW-0812">Transmembrane</keyword>
<feature type="compositionally biased region" description="Polar residues" evidence="1">
    <location>
        <begin position="105"/>
        <end position="114"/>
    </location>
</feature>
<feature type="compositionally biased region" description="Low complexity" evidence="1">
    <location>
        <begin position="95"/>
        <end position="104"/>
    </location>
</feature>
<keyword evidence="2" id="KW-0472">Membrane</keyword>
<keyword evidence="2" id="KW-1133">Transmembrane helix</keyword>